<protein>
    <submittedName>
        <fullName evidence="2">Mce family protein</fullName>
    </submittedName>
</protein>
<dbReference type="GeneID" id="93376241"/>
<evidence type="ECO:0000313" key="2">
    <source>
        <dbReference type="EMBL" id="GAP31581.1"/>
    </source>
</evidence>
<reference evidence="3" key="1">
    <citation type="submission" date="2015-07" db="EMBL/GenBank/DDBJ databases">
        <title>Nocardia seriolae U-1 whole genome shotgun sequence.</title>
        <authorList>
            <person name="Imajoh M."/>
            <person name="Fukumoto Y."/>
            <person name="Sukeda M."/>
            <person name="Yamane J."/>
            <person name="Yamasaki K."/>
            <person name="Shimizu M."/>
            <person name="Ohnishi K."/>
            <person name="Oshima S."/>
        </authorList>
    </citation>
    <scope>NUCLEOTIDE SEQUENCE [LARGE SCALE GENOMIC DNA]</scope>
    <source>
        <strain evidence="3">U-1</strain>
    </source>
</reference>
<dbReference type="EMBL" id="BBYQ01000119">
    <property type="protein sequence ID" value="GAP31581.1"/>
    <property type="molecule type" value="Genomic_DNA"/>
</dbReference>
<dbReference type="InterPro" id="IPR052336">
    <property type="entry name" value="MlaD_Phospholipid_Transporter"/>
</dbReference>
<gene>
    <name evidence="2" type="ORF">NSK11_contig00119-0017</name>
</gene>
<dbReference type="PANTHER" id="PTHR33371">
    <property type="entry name" value="INTERMEMBRANE PHOSPHOLIPID TRANSPORT SYSTEM BINDING PROTEIN MLAD-RELATED"/>
    <property type="match status" value="1"/>
</dbReference>
<organism evidence="2 3">
    <name type="scientific">Nocardia seriolae</name>
    <dbReference type="NCBI Taxonomy" id="37332"/>
    <lineage>
        <taxon>Bacteria</taxon>
        <taxon>Bacillati</taxon>
        <taxon>Actinomycetota</taxon>
        <taxon>Actinomycetes</taxon>
        <taxon>Mycobacteriales</taxon>
        <taxon>Nocardiaceae</taxon>
        <taxon>Nocardia</taxon>
    </lineage>
</organism>
<proteinExistence type="predicted"/>
<dbReference type="PANTHER" id="PTHR33371:SF16">
    <property type="entry name" value="MCE-FAMILY PROTEIN MCE3F"/>
    <property type="match status" value="1"/>
</dbReference>
<name>A0A0B8NN99_9NOCA</name>
<accession>A0A0B8NN99</accession>
<sequence>MNTRTLLSFSAIAAVLLLGIAYMSIGVLHLDPRRGYFTTELRLDNSGGLGVNSPILLTGIQIGRIESVGKQARGVRVRLRIDDRYRVPVASDVRIEQLSALGEPYLEFAPQAAAGPYLADGQVISAEKVHAPTTVTDLAARVVDLLNQLHPESIGHLVGTFDRALAGTDAAVAVLQRSTDLLAATLLSRTAAIRQLFADLQAMGGDMDWLGPSLAGAGPELGQFGITLNDIVANGAALAESRPVDSNFTGDGLVPFLKSLDALIDRIGPGLAPLGPALEPVVRDAVQRTPALDISALIGQALRGVGEDGAVHLRVGLK</sequence>
<reference evidence="2 3" key="2">
    <citation type="journal article" date="2016" name="Genome Announc.">
        <title>Draft Genome Sequence of Erythromycin- and Oxytetracycline-Sensitive Nocardia seriolae Strain U-1 (NBRC 110359).</title>
        <authorList>
            <person name="Imajoh M."/>
            <person name="Sukeda M."/>
            <person name="Shimizu M."/>
            <person name="Yamane J."/>
            <person name="Ohnishi K."/>
            <person name="Oshima S."/>
        </authorList>
    </citation>
    <scope>NUCLEOTIDE SEQUENCE [LARGE SCALE GENOMIC DNA]</scope>
    <source>
        <strain evidence="2 3">U-1</strain>
    </source>
</reference>
<evidence type="ECO:0000259" key="1">
    <source>
        <dbReference type="Pfam" id="PF02470"/>
    </source>
</evidence>
<feature type="domain" description="Mce/MlaD" evidence="1">
    <location>
        <begin position="39"/>
        <end position="110"/>
    </location>
</feature>
<dbReference type="Pfam" id="PF02470">
    <property type="entry name" value="MlaD"/>
    <property type="match status" value="1"/>
</dbReference>
<dbReference type="InterPro" id="IPR003399">
    <property type="entry name" value="Mce/MlaD"/>
</dbReference>
<dbReference type="AlphaFoldDB" id="A0A0B8NN99"/>
<evidence type="ECO:0000313" key="3">
    <source>
        <dbReference type="Proteomes" id="UP000037179"/>
    </source>
</evidence>
<comment type="caution">
    <text evidence="2">The sequence shown here is derived from an EMBL/GenBank/DDBJ whole genome shotgun (WGS) entry which is preliminary data.</text>
</comment>
<dbReference type="GO" id="GO:0005576">
    <property type="term" value="C:extracellular region"/>
    <property type="evidence" value="ECO:0007669"/>
    <property type="project" value="TreeGrafter"/>
</dbReference>
<dbReference type="Proteomes" id="UP000037179">
    <property type="component" value="Unassembled WGS sequence"/>
</dbReference>
<dbReference type="RefSeq" id="WP_033090164.1">
    <property type="nucleotide sequence ID" value="NZ_AP017900.1"/>
</dbReference>
<keyword evidence="3" id="KW-1185">Reference proteome</keyword>